<evidence type="ECO:0000256" key="5">
    <source>
        <dbReference type="ARBA" id="ARBA00023027"/>
    </source>
</evidence>
<dbReference type="InterPro" id="IPR036291">
    <property type="entry name" value="NAD(P)-bd_dom_sf"/>
</dbReference>
<comment type="catalytic activity">
    <reaction evidence="13">
        <text>sn-glycerol 3-phosphate + NAD(+) = dihydroxyacetone phosphate + NADH + H(+)</text>
        <dbReference type="Rhea" id="RHEA:11092"/>
        <dbReference type="ChEBI" id="CHEBI:15378"/>
        <dbReference type="ChEBI" id="CHEBI:57540"/>
        <dbReference type="ChEBI" id="CHEBI:57597"/>
        <dbReference type="ChEBI" id="CHEBI:57642"/>
        <dbReference type="ChEBI" id="CHEBI:57945"/>
        <dbReference type="EC" id="1.1.1.94"/>
    </reaction>
</comment>
<evidence type="ECO:0000256" key="7">
    <source>
        <dbReference type="ARBA" id="ARBA00023209"/>
    </source>
</evidence>
<evidence type="ECO:0000259" key="18">
    <source>
        <dbReference type="Pfam" id="PF01210"/>
    </source>
</evidence>
<evidence type="ECO:0000256" key="6">
    <source>
        <dbReference type="ARBA" id="ARBA00023098"/>
    </source>
</evidence>
<dbReference type="InterPro" id="IPR011128">
    <property type="entry name" value="G3P_DH_NAD-dep_N"/>
</dbReference>
<comment type="caution">
    <text evidence="20">The sequence shown here is derived from an EMBL/GenBank/DDBJ whole genome shotgun (WGS) entry which is preliminary data.</text>
</comment>
<feature type="binding site" evidence="13">
    <location>
        <position position="267"/>
    </location>
    <ligand>
        <name>NADPH</name>
        <dbReference type="ChEBI" id="CHEBI:57783"/>
    </ligand>
</feature>
<evidence type="ECO:0000256" key="3">
    <source>
        <dbReference type="ARBA" id="ARBA00022857"/>
    </source>
</evidence>
<dbReference type="Gene3D" id="3.40.50.720">
    <property type="entry name" value="NAD(P)-binding Rossmann-like Domain"/>
    <property type="match status" value="1"/>
</dbReference>
<dbReference type="PRINTS" id="PR00077">
    <property type="entry name" value="GPDHDRGNASE"/>
</dbReference>
<feature type="binding site" evidence="13">
    <location>
        <position position="152"/>
    </location>
    <ligand>
        <name>NADPH</name>
        <dbReference type="ChEBI" id="CHEBI:57783"/>
    </ligand>
</feature>
<evidence type="ECO:0000256" key="14">
    <source>
        <dbReference type="PIRSR" id="PIRSR000114-1"/>
    </source>
</evidence>
<sequence length="345" mass="35679">MEDHGGEAGNPVRTRVAVFGAGSWGTAFAMVLADAGCDVTLWGRRPEVVDAINTTRVNPDYFPDFVLPDGITATTDARRAAAGAAFAVLAVPSQTLRANLGAWTSLLDRNTVLVSLMKGVELGTTLLMSEVIAEVTGAGPDRIAVVSGPNLAGELIHRQPAACVVACRDEAVARQLQAACHTAYYRPYTNVDVVGCEIGGAVKNVIGLAVGIADGLGLGDNTKASLITRGLAETARLGLAMGADPRTFAGLAGMGDLVATACSPLSRNTSFGASLGRGMTLAQTVATTHRTAEGVTSCRSVRDLARRHGVAMPVTEAVVDIVHGGKPPRLAVKELMARSAKPERV</sequence>
<evidence type="ECO:0000256" key="12">
    <source>
        <dbReference type="ARBA" id="ARBA00080511"/>
    </source>
</evidence>
<evidence type="ECO:0000256" key="13">
    <source>
        <dbReference type="HAMAP-Rule" id="MF_00394"/>
    </source>
</evidence>
<dbReference type="Gene3D" id="1.10.1040.10">
    <property type="entry name" value="N-(1-d-carboxylethyl)-l-norvaline Dehydrogenase, domain 2"/>
    <property type="match status" value="1"/>
</dbReference>
<evidence type="ECO:0000256" key="8">
    <source>
        <dbReference type="ARBA" id="ARBA00023264"/>
    </source>
</evidence>
<dbReference type="GO" id="GO:0005975">
    <property type="term" value="P:carbohydrate metabolic process"/>
    <property type="evidence" value="ECO:0007669"/>
    <property type="project" value="InterPro"/>
</dbReference>
<dbReference type="GO" id="GO:0046168">
    <property type="term" value="P:glycerol-3-phosphate catabolic process"/>
    <property type="evidence" value="ECO:0007669"/>
    <property type="project" value="InterPro"/>
</dbReference>
<protein>
    <recommendedName>
        <fullName evidence="11 13">Glycerol-3-phosphate dehydrogenase [NAD(P)+]</fullName>
        <ecNumber evidence="10 13">1.1.1.94</ecNumber>
    </recommendedName>
    <alternativeName>
        <fullName evidence="13">NAD(P)(+)-dependent glycerol-3-phosphate dehydrogenase</fullName>
    </alternativeName>
    <alternativeName>
        <fullName evidence="12 13">NAD(P)H-dependent dihydroxyacetone-phosphate reductase</fullName>
    </alternativeName>
</protein>
<feature type="binding site" evidence="13">
    <location>
        <position position="61"/>
    </location>
    <ligand>
        <name>NADPH</name>
        <dbReference type="ChEBI" id="CHEBI:57783"/>
    </ligand>
</feature>
<dbReference type="EMBL" id="RBKT01000001">
    <property type="protein sequence ID" value="RKR93109.1"/>
    <property type="molecule type" value="Genomic_DNA"/>
</dbReference>
<dbReference type="EC" id="1.1.1.94" evidence="10 13"/>
<evidence type="ECO:0000256" key="10">
    <source>
        <dbReference type="ARBA" id="ARBA00066687"/>
    </source>
</evidence>
<evidence type="ECO:0000313" key="21">
    <source>
        <dbReference type="Proteomes" id="UP000277671"/>
    </source>
</evidence>
<keyword evidence="2 13" id="KW-0444">Lipid biosynthesis</keyword>
<feature type="binding site" evidence="15">
    <location>
        <begin position="267"/>
        <end position="268"/>
    </location>
    <ligand>
        <name>substrate</name>
    </ligand>
</feature>
<keyword evidence="5 13" id="KW-0520">NAD</keyword>
<dbReference type="GO" id="GO:0141152">
    <property type="term" value="F:glycerol-3-phosphate dehydrogenase (NAD+) activity"/>
    <property type="evidence" value="ECO:0007669"/>
    <property type="project" value="RHEA"/>
</dbReference>
<dbReference type="NCBIfam" id="NF000940">
    <property type="entry name" value="PRK00094.1-2"/>
    <property type="match status" value="1"/>
</dbReference>
<evidence type="ECO:0000256" key="9">
    <source>
        <dbReference type="ARBA" id="ARBA00052716"/>
    </source>
</evidence>
<evidence type="ECO:0000256" key="16">
    <source>
        <dbReference type="PIRSR" id="PIRSR000114-3"/>
    </source>
</evidence>
<evidence type="ECO:0000256" key="4">
    <source>
        <dbReference type="ARBA" id="ARBA00023002"/>
    </source>
</evidence>
<feature type="binding site" evidence="13">
    <location>
        <position position="267"/>
    </location>
    <ligand>
        <name>sn-glycerol 3-phosphate</name>
        <dbReference type="ChEBI" id="CHEBI:57597"/>
    </ligand>
</feature>
<feature type="active site" description="Proton acceptor" evidence="13 14">
    <location>
        <position position="203"/>
    </location>
</feature>
<feature type="domain" description="Glycerol-3-phosphate dehydrogenase NAD-dependent N-terminal" evidence="18">
    <location>
        <begin position="16"/>
        <end position="172"/>
    </location>
</feature>
<dbReference type="PANTHER" id="PTHR11728:SF1">
    <property type="entry name" value="GLYCEROL-3-PHOSPHATE DEHYDROGENASE [NAD(+)] 2, CHLOROPLASTIC"/>
    <property type="match status" value="1"/>
</dbReference>
<dbReference type="SUPFAM" id="SSF48179">
    <property type="entry name" value="6-phosphogluconate dehydrogenase C-terminal domain-like"/>
    <property type="match status" value="1"/>
</dbReference>
<evidence type="ECO:0000259" key="19">
    <source>
        <dbReference type="Pfam" id="PF07479"/>
    </source>
</evidence>
<comment type="similarity">
    <text evidence="1 13 17">Belongs to the NAD-dependent glycerol-3-phosphate dehydrogenase family.</text>
</comment>
<dbReference type="Pfam" id="PF07479">
    <property type="entry name" value="NAD_Gly3P_dh_C"/>
    <property type="match status" value="1"/>
</dbReference>
<name>A0A495JY28_9ACTN</name>
<evidence type="ECO:0000256" key="1">
    <source>
        <dbReference type="ARBA" id="ARBA00011009"/>
    </source>
</evidence>
<comment type="pathway">
    <text evidence="13">Membrane lipid metabolism; glycerophospholipid metabolism.</text>
</comment>
<dbReference type="GO" id="GO:0046167">
    <property type="term" value="P:glycerol-3-phosphate biosynthetic process"/>
    <property type="evidence" value="ECO:0007669"/>
    <property type="project" value="UniProtKB-UniRule"/>
</dbReference>
<proteinExistence type="inferred from homology"/>
<feature type="binding site" evidence="13">
    <location>
        <position position="118"/>
    </location>
    <ligand>
        <name>NADPH</name>
        <dbReference type="ChEBI" id="CHEBI:57783"/>
    </ligand>
</feature>
<dbReference type="FunFam" id="1.10.1040.10:FF:000001">
    <property type="entry name" value="Glycerol-3-phosphate dehydrogenase [NAD(P)+]"/>
    <property type="match status" value="1"/>
</dbReference>
<keyword evidence="8 13" id="KW-1208">Phospholipid metabolism</keyword>
<accession>A0A495JY28</accession>
<dbReference type="GO" id="GO:0008654">
    <property type="term" value="P:phospholipid biosynthetic process"/>
    <property type="evidence" value="ECO:0007669"/>
    <property type="project" value="UniProtKB-KW"/>
</dbReference>
<evidence type="ECO:0000256" key="15">
    <source>
        <dbReference type="PIRSR" id="PIRSR000114-2"/>
    </source>
</evidence>
<gene>
    <name evidence="13" type="primary">gpsA</name>
    <name evidence="20" type="ORF">BDK92_7622</name>
</gene>
<dbReference type="InterPro" id="IPR013328">
    <property type="entry name" value="6PGD_dom2"/>
</dbReference>
<keyword evidence="13" id="KW-0547">Nucleotide-binding</keyword>
<dbReference type="FunFam" id="3.40.50.720:FF:000019">
    <property type="entry name" value="Glycerol-3-phosphate dehydrogenase [NAD(P)+]"/>
    <property type="match status" value="1"/>
</dbReference>
<reference evidence="20 21" key="1">
    <citation type="submission" date="2018-10" db="EMBL/GenBank/DDBJ databases">
        <title>Sequencing the genomes of 1000 actinobacteria strains.</title>
        <authorList>
            <person name="Klenk H.-P."/>
        </authorList>
    </citation>
    <scope>NUCLEOTIDE SEQUENCE [LARGE SCALE GENOMIC DNA]</scope>
    <source>
        <strain evidence="20 21">DSM 45175</strain>
    </source>
</reference>
<organism evidence="20 21">
    <name type="scientific">Micromonospora pisi</name>
    <dbReference type="NCBI Taxonomy" id="589240"/>
    <lineage>
        <taxon>Bacteria</taxon>
        <taxon>Bacillati</taxon>
        <taxon>Actinomycetota</taxon>
        <taxon>Actinomycetes</taxon>
        <taxon>Micromonosporales</taxon>
        <taxon>Micromonosporaceae</taxon>
        <taxon>Micromonospora</taxon>
    </lineage>
</organism>
<evidence type="ECO:0000256" key="17">
    <source>
        <dbReference type="RuleBase" id="RU000437"/>
    </source>
</evidence>
<keyword evidence="7 13" id="KW-0594">Phospholipid biosynthesis</keyword>
<dbReference type="Pfam" id="PF01210">
    <property type="entry name" value="NAD_Gly3P_dh_N"/>
    <property type="match status" value="1"/>
</dbReference>
<keyword evidence="4 13" id="KW-0560">Oxidoreductase</keyword>
<feature type="binding site" evidence="13">
    <location>
        <position position="24"/>
    </location>
    <ligand>
        <name>NADPH</name>
        <dbReference type="ChEBI" id="CHEBI:57783"/>
    </ligand>
</feature>
<comment type="subcellular location">
    <subcellularLocation>
        <location evidence="13">Cytoplasm</location>
    </subcellularLocation>
</comment>
<feature type="binding site" evidence="13">
    <location>
        <position position="268"/>
    </location>
    <ligand>
        <name>sn-glycerol 3-phosphate</name>
        <dbReference type="ChEBI" id="CHEBI:57597"/>
    </ligand>
</feature>
<feature type="binding site" evidence="13">
    <location>
        <position position="266"/>
    </location>
    <ligand>
        <name>sn-glycerol 3-phosphate</name>
        <dbReference type="ChEBI" id="CHEBI:57597"/>
    </ligand>
</feature>
<dbReference type="GO" id="GO:0005829">
    <property type="term" value="C:cytosol"/>
    <property type="evidence" value="ECO:0007669"/>
    <property type="project" value="TreeGrafter"/>
</dbReference>
<dbReference type="GO" id="GO:0051287">
    <property type="term" value="F:NAD binding"/>
    <property type="evidence" value="ECO:0007669"/>
    <property type="project" value="InterPro"/>
</dbReference>
<feature type="binding site" evidence="13">
    <location>
        <position position="256"/>
    </location>
    <ligand>
        <name>sn-glycerol 3-phosphate</name>
        <dbReference type="ChEBI" id="CHEBI:57597"/>
    </ligand>
</feature>
<feature type="binding site" evidence="13">
    <location>
        <position position="293"/>
    </location>
    <ligand>
        <name>NADPH</name>
        <dbReference type="ChEBI" id="CHEBI:57783"/>
    </ligand>
</feature>
<keyword evidence="21" id="KW-1185">Reference proteome</keyword>
<feature type="domain" description="Glycerol-3-phosphate dehydrogenase NAD-dependent C-terminal" evidence="19">
    <location>
        <begin position="192"/>
        <end position="332"/>
    </location>
</feature>
<comment type="caution">
    <text evidence="13">Lacks conserved residue(s) required for the propagation of feature annotation.</text>
</comment>
<feature type="binding site" evidence="16">
    <location>
        <begin position="20"/>
        <end position="25"/>
    </location>
    <ligand>
        <name>NAD(+)</name>
        <dbReference type="ChEBI" id="CHEBI:57540"/>
    </ligand>
</feature>
<dbReference type="GO" id="GO:0006650">
    <property type="term" value="P:glycerophospholipid metabolic process"/>
    <property type="evidence" value="ECO:0007669"/>
    <property type="project" value="UniProtKB-UniRule"/>
</dbReference>
<comment type="catalytic activity">
    <reaction evidence="9">
        <text>sn-glycerol 3-phosphate + NADP(+) = dihydroxyacetone phosphate + NADPH + H(+)</text>
        <dbReference type="Rhea" id="RHEA:11096"/>
        <dbReference type="ChEBI" id="CHEBI:15378"/>
        <dbReference type="ChEBI" id="CHEBI:57597"/>
        <dbReference type="ChEBI" id="CHEBI:57642"/>
        <dbReference type="ChEBI" id="CHEBI:57783"/>
        <dbReference type="ChEBI" id="CHEBI:58349"/>
        <dbReference type="EC" id="1.1.1.94"/>
    </reaction>
    <physiologicalReaction direction="right-to-left" evidence="9">
        <dbReference type="Rhea" id="RHEA:11098"/>
    </physiologicalReaction>
</comment>
<feature type="binding site" evidence="13">
    <location>
        <position position="203"/>
    </location>
    <ligand>
        <name>sn-glycerol 3-phosphate</name>
        <dbReference type="ChEBI" id="CHEBI:57597"/>
    </ligand>
</feature>
<keyword evidence="3 13" id="KW-0521">NADP</keyword>
<evidence type="ECO:0000313" key="20">
    <source>
        <dbReference type="EMBL" id="RKR93109.1"/>
    </source>
</evidence>
<dbReference type="PANTHER" id="PTHR11728">
    <property type="entry name" value="GLYCEROL-3-PHOSPHATE DEHYDROGENASE"/>
    <property type="match status" value="1"/>
</dbReference>
<feature type="binding site" evidence="13">
    <location>
        <position position="118"/>
    </location>
    <ligand>
        <name>sn-glycerol 3-phosphate</name>
        <dbReference type="ChEBI" id="CHEBI:57597"/>
    </ligand>
</feature>
<dbReference type="OrthoDB" id="9812273at2"/>
<dbReference type="InterPro" id="IPR006168">
    <property type="entry name" value="G3P_DH_NAD-dep"/>
</dbReference>
<dbReference type="InterPro" id="IPR006109">
    <property type="entry name" value="G3P_DH_NAD-dep_C"/>
</dbReference>
<feature type="binding site" evidence="16">
    <location>
        <position position="152"/>
    </location>
    <ligand>
        <name>NAD(+)</name>
        <dbReference type="ChEBI" id="CHEBI:57540"/>
    </ligand>
</feature>
<feature type="binding site" evidence="13">
    <location>
        <position position="44"/>
    </location>
    <ligand>
        <name>NADPH</name>
        <dbReference type="ChEBI" id="CHEBI:57783"/>
    </ligand>
</feature>
<dbReference type="SUPFAM" id="SSF51735">
    <property type="entry name" value="NAD(P)-binding Rossmann-fold domains"/>
    <property type="match status" value="1"/>
</dbReference>
<dbReference type="InterPro" id="IPR008927">
    <property type="entry name" value="6-PGluconate_DH-like_C_sf"/>
</dbReference>
<comment type="function">
    <text evidence="13">Catalyzes the reduction of the glycolytic intermediate dihydroxyacetone phosphate (DHAP) to sn-glycerol 3-phosphate (G3P), the key precursor for phospholipid synthesis.</text>
</comment>
<keyword evidence="13" id="KW-0963">Cytoplasm</keyword>
<keyword evidence="6 13" id="KW-0443">Lipid metabolism</keyword>
<dbReference type="AlphaFoldDB" id="A0A495JY28"/>
<feature type="binding site" evidence="15">
    <location>
        <position position="118"/>
    </location>
    <ligand>
        <name>substrate</name>
    </ligand>
</feature>
<feature type="binding site" evidence="16">
    <location>
        <position position="267"/>
    </location>
    <ligand>
        <name>NAD(+)</name>
        <dbReference type="ChEBI" id="CHEBI:57540"/>
    </ligand>
</feature>
<dbReference type="Proteomes" id="UP000277671">
    <property type="component" value="Unassembled WGS sequence"/>
</dbReference>
<dbReference type="PIRSF" id="PIRSF000114">
    <property type="entry name" value="Glycerol-3-P_dh"/>
    <property type="match status" value="1"/>
</dbReference>
<dbReference type="PROSITE" id="PS00957">
    <property type="entry name" value="NAD_G3PDH"/>
    <property type="match status" value="1"/>
</dbReference>
<dbReference type="GO" id="GO:0141153">
    <property type="term" value="F:glycerol-3-phosphate dehydrogenase (NADP+) activity"/>
    <property type="evidence" value="ECO:0007669"/>
    <property type="project" value="RHEA"/>
</dbReference>
<dbReference type="HAMAP" id="MF_00394">
    <property type="entry name" value="NAD_Glyc3P_dehydrog"/>
    <property type="match status" value="1"/>
</dbReference>
<evidence type="ECO:0000256" key="2">
    <source>
        <dbReference type="ARBA" id="ARBA00022516"/>
    </source>
</evidence>
<feature type="binding site" evidence="13">
    <location>
        <position position="23"/>
    </location>
    <ligand>
        <name>NADPH</name>
        <dbReference type="ChEBI" id="CHEBI:57783"/>
    </ligand>
</feature>
<dbReference type="UniPathway" id="UPA00940"/>
<evidence type="ECO:0000256" key="11">
    <source>
        <dbReference type="ARBA" id="ARBA00069372"/>
    </source>
</evidence>
<feature type="binding site" evidence="13">
    <location>
        <position position="45"/>
    </location>
    <ligand>
        <name>NADPH</name>
        <dbReference type="ChEBI" id="CHEBI:57783"/>
    </ligand>
</feature>
<feature type="binding site" evidence="13">
    <location>
        <position position="148"/>
    </location>
    <ligand>
        <name>sn-glycerol 3-phosphate</name>
        <dbReference type="ChEBI" id="CHEBI:57597"/>
    </ligand>
</feature>
<dbReference type="NCBIfam" id="NF000942">
    <property type="entry name" value="PRK00094.1-4"/>
    <property type="match status" value="1"/>
</dbReference>